<dbReference type="Pfam" id="PF00149">
    <property type="entry name" value="Metallophos"/>
    <property type="match status" value="1"/>
</dbReference>
<organism evidence="6 7">
    <name type="scientific">Caulobacter vibrioides</name>
    <name type="common">Caulobacter crescentus</name>
    <dbReference type="NCBI Taxonomy" id="155892"/>
    <lineage>
        <taxon>Bacteria</taxon>
        <taxon>Pseudomonadati</taxon>
        <taxon>Pseudomonadota</taxon>
        <taxon>Alphaproteobacteria</taxon>
        <taxon>Caulobacterales</taxon>
        <taxon>Caulobacteraceae</taxon>
        <taxon>Caulobacter</taxon>
    </lineage>
</organism>
<evidence type="ECO:0000313" key="7">
    <source>
        <dbReference type="Proteomes" id="UP000215616"/>
    </source>
</evidence>
<dbReference type="InterPro" id="IPR004843">
    <property type="entry name" value="Calcineurin-like_PHP"/>
</dbReference>
<comment type="similarity">
    <text evidence="4">Belongs to the cyclic nucleotide phosphodiesterase class-III family.</text>
</comment>
<name>A0A258D3V3_CAUVI</name>
<dbReference type="InterPro" id="IPR050884">
    <property type="entry name" value="CNP_phosphodiesterase-III"/>
</dbReference>
<evidence type="ECO:0000259" key="5">
    <source>
        <dbReference type="Pfam" id="PF00149"/>
    </source>
</evidence>
<evidence type="ECO:0000256" key="4">
    <source>
        <dbReference type="ARBA" id="ARBA00025742"/>
    </source>
</evidence>
<evidence type="ECO:0000313" key="6">
    <source>
        <dbReference type="EMBL" id="OYX02409.1"/>
    </source>
</evidence>
<dbReference type="GO" id="GO:0016787">
    <property type="term" value="F:hydrolase activity"/>
    <property type="evidence" value="ECO:0007669"/>
    <property type="project" value="UniProtKB-KW"/>
</dbReference>
<sequence length="305" mass="32505">MSIYRIAHLSDPHLPPPPGAFGLSDVFTKRLLSRIAWRKKRKIHRPEVLAALVADMKAAAPDHVVISGDLTNFASPAEITAARAWLETLGDAADHTISPGNHDALAGRGGHERFAIWSPWLGDAGEASFPQVRVRGPVAIFNLCSALPTAPHLATGRLGTEQLQRLDAALADPAHAKRFRLVVLHHPPHQGAVSKRKRLEDQEALRAVLAKRGADLVLHGHAHEALVGSVRGPGGAAIPVLGVPSASAKPSRHAPARWHQIEIESRAEGGHAVRVVARGLSETGTEISELGRFILADLAGRAEPA</sequence>
<dbReference type="PANTHER" id="PTHR42988:SF2">
    <property type="entry name" value="CYCLIC NUCLEOTIDE PHOSPHODIESTERASE CBUA0032-RELATED"/>
    <property type="match status" value="1"/>
</dbReference>
<proteinExistence type="inferred from homology"/>
<dbReference type="PANTHER" id="PTHR42988">
    <property type="entry name" value="PHOSPHOHYDROLASE"/>
    <property type="match status" value="1"/>
</dbReference>
<accession>A0A258D3V3</accession>
<gene>
    <name evidence="6" type="ORF">B7Z12_12150</name>
</gene>
<evidence type="ECO:0000256" key="3">
    <source>
        <dbReference type="ARBA" id="ARBA00023004"/>
    </source>
</evidence>
<dbReference type="SUPFAM" id="SSF56300">
    <property type="entry name" value="Metallo-dependent phosphatases"/>
    <property type="match status" value="1"/>
</dbReference>
<dbReference type="Proteomes" id="UP000215616">
    <property type="component" value="Unassembled WGS sequence"/>
</dbReference>
<dbReference type="InterPro" id="IPR029052">
    <property type="entry name" value="Metallo-depent_PP-like"/>
</dbReference>
<reference evidence="6 7" key="1">
    <citation type="submission" date="2017-03" db="EMBL/GenBank/DDBJ databases">
        <title>Lifting the veil on microbial sulfur biogeochemistry in mining wastewaters.</title>
        <authorList>
            <person name="Kantor R.S."/>
            <person name="Colenbrander Nelson T."/>
            <person name="Marshall S."/>
            <person name="Bennett D."/>
            <person name="Apte S."/>
            <person name="Camacho D."/>
            <person name="Thomas B.C."/>
            <person name="Warren L.A."/>
            <person name="Banfield J.F."/>
        </authorList>
    </citation>
    <scope>NUCLEOTIDE SEQUENCE [LARGE SCALE GENOMIC DNA]</scope>
    <source>
        <strain evidence="6">32-67-7</strain>
    </source>
</reference>
<evidence type="ECO:0000256" key="2">
    <source>
        <dbReference type="ARBA" id="ARBA00022801"/>
    </source>
</evidence>
<evidence type="ECO:0000256" key="1">
    <source>
        <dbReference type="ARBA" id="ARBA00022723"/>
    </source>
</evidence>
<dbReference type="GO" id="GO:0046872">
    <property type="term" value="F:metal ion binding"/>
    <property type="evidence" value="ECO:0007669"/>
    <property type="project" value="UniProtKB-KW"/>
</dbReference>
<feature type="domain" description="Calcineurin-like phosphoesterase" evidence="5">
    <location>
        <begin position="5"/>
        <end position="224"/>
    </location>
</feature>
<keyword evidence="2" id="KW-0378">Hydrolase</keyword>
<dbReference type="AlphaFoldDB" id="A0A258D3V3"/>
<comment type="caution">
    <text evidence="6">The sequence shown here is derived from an EMBL/GenBank/DDBJ whole genome shotgun (WGS) entry which is preliminary data.</text>
</comment>
<dbReference type="EMBL" id="NCDQ01000190">
    <property type="protein sequence ID" value="OYX02409.1"/>
    <property type="molecule type" value="Genomic_DNA"/>
</dbReference>
<protein>
    <submittedName>
        <fullName evidence="6">Metallophosphoesterase</fullName>
    </submittedName>
</protein>
<dbReference type="Gene3D" id="3.60.21.10">
    <property type="match status" value="1"/>
</dbReference>
<keyword evidence="3" id="KW-0408">Iron</keyword>
<keyword evidence="1" id="KW-0479">Metal-binding</keyword>